<evidence type="ECO:0000256" key="3">
    <source>
        <dbReference type="ARBA" id="ARBA00030097"/>
    </source>
</evidence>
<dbReference type="Pfam" id="PF04157">
    <property type="entry name" value="EAP30"/>
    <property type="match status" value="2"/>
</dbReference>
<comment type="similarity">
    <text evidence="1">Belongs to the SNF8 family.</text>
</comment>
<dbReference type="GO" id="GO:0005576">
    <property type="term" value="C:extracellular region"/>
    <property type="evidence" value="ECO:0007669"/>
    <property type="project" value="UniProtKB-SubCell"/>
</dbReference>
<keyword evidence="6" id="KW-1185">Reference proteome</keyword>
<dbReference type="GO" id="GO:0043328">
    <property type="term" value="P:protein transport to vacuole involved in ubiquitin-dependent protein catabolic process via the multivesicular body sorting pathway"/>
    <property type="evidence" value="ECO:0007669"/>
    <property type="project" value="TreeGrafter"/>
</dbReference>
<sequence>MPGFNKTSVLLFCLVALVLSDKEQGERRLSAVSGDGDRLLDRRYAESTIASDMSKIMDSMVQKKFVNFLLTHREKKSEHSAAPEGTESQDLLNGLVKQEIVEWILSKASKERLSIKKGGQFLQKIKLYRQVIYLISGWVAMWMSKQLETFKTHLEEFASKHKQEIRKSAQFRVQFQDMCATIGVDPLAWLITLEELHQRVLKGRGKFAQDVSQDDLIRAIKKLKAMGNGFGMIPVGGTYLVQSVPAELNMDHTVVLQLAEKKGFVTVSEIKTSLKWETERTCHVLDDLLKEGLAWLDGQAAGEPQYWLPALFSELCSRDVTPEEASEMVP</sequence>
<dbReference type="SUPFAM" id="SSF46785">
    <property type="entry name" value="Winged helix' DNA-binding domain"/>
    <property type="match status" value="2"/>
</dbReference>
<dbReference type="EMBL" id="SCEB01214540">
    <property type="protein sequence ID" value="RXM34766.1"/>
    <property type="molecule type" value="Genomic_DNA"/>
</dbReference>
<proteinExistence type="inferred from homology"/>
<organism evidence="5 6">
    <name type="scientific">Acipenser ruthenus</name>
    <name type="common">Sterlet sturgeon</name>
    <dbReference type="NCBI Taxonomy" id="7906"/>
    <lineage>
        <taxon>Eukaryota</taxon>
        <taxon>Metazoa</taxon>
        <taxon>Chordata</taxon>
        <taxon>Craniata</taxon>
        <taxon>Vertebrata</taxon>
        <taxon>Euteleostomi</taxon>
        <taxon>Actinopterygii</taxon>
        <taxon>Chondrostei</taxon>
        <taxon>Acipenseriformes</taxon>
        <taxon>Acipenseridae</taxon>
        <taxon>Acipenser</taxon>
    </lineage>
</organism>
<dbReference type="Gene3D" id="6.10.250.590">
    <property type="match status" value="1"/>
</dbReference>
<dbReference type="Gene3D" id="6.10.140.180">
    <property type="match status" value="1"/>
</dbReference>
<dbReference type="PANTHER" id="PTHR12806:SF0">
    <property type="entry name" value="VACUOLAR-SORTING PROTEIN SNF8"/>
    <property type="match status" value="1"/>
</dbReference>
<dbReference type="InterPro" id="IPR040608">
    <property type="entry name" value="Snf8/Vps36"/>
</dbReference>
<comment type="caution">
    <text evidence="5">The sequence shown here is derived from an EMBL/GenBank/DDBJ whole genome shotgun (WGS) entry which is preliminary data.</text>
</comment>
<dbReference type="AlphaFoldDB" id="A0A444UHV2"/>
<dbReference type="GO" id="GO:0005179">
    <property type="term" value="F:hormone activity"/>
    <property type="evidence" value="ECO:0007669"/>
    <property type="project" value="InterPro"/>
</dbReference>
<reference evidence="5 6" key="1">
    <citation type="submission" date="2019-01" db="EMBL/GenBank/DDBJ databases">
        <title>Draft Genome and Complete Hox-Cluster Characterization of the Sterlet Sturgeon (Acipenser ruthenus).</title>
        <authorList>
            <person name="Wei Q."/>
        </authorList>
    </citation>
    <scope>NUCLEOTIDE SEQUENCE [LARGE SCALE GENOMIC DNA]</scope>
    <source>
        <strain evidence="5">WHYD16114868_AA</strain>
        <tissue evidence="5">Blood</tissue>
    </source>
</reference>
<dbReference type="InterPro" id="IPR036390">
    <property type="entry name" value="WH_DNA-bd_sf"/>
</dbReference>
<dbReference type="InterPro" id="IPR036388">
    <property type="entry name" value="WH-like_DNA-bd_sf"/>
</dbReference>
<gene>
    <name evidence="5" type="ORF">EOD39_4543</name>
</gene>
<name>A0A444UHV2_ACIRT</name>
<evidence type="ECO:0000256" key="4">
    <source>
        <dbReference type="SAM" id="SignalP"/>
    </source>
</evidence>
<evidence type="ECO:0000256" key="1">
    <source>
        <dbReference type="ARBA" id="ARBA00009834"/>
    </source>
</evidence>
<feature type="signal peptide" evidence="4">
    <location>
        <begin position="1"/>
        <end position="20"/>
    </location>
</feature>
<dbReference type="FunFam" id="1.10.10.10:FF:000234">
    <property type="entry name" value="Vacuolar-sorting protein SNF8"/>
    <property type="match status" value="1"/>
</dbReference>
<feature type="chain" id="PRO_5019038417" description="Vacuolar-sorting protein SNF8" evidence="4">
    <location>
        <begin position="21"/>
        <end position="330"/>
    </location>
</feature>
<evidence type="ECO:0000256" key="2">
    <source>
        <dbReference type="ARBA" id="ARBA00017052"/>
    </source>
</evidence>
<dbReference type="InterPro" id="IPR016689">
    <property type="entry name" value="ESCRT-2_cplx_Snf8"/>
</dbReference>
<dbReference type="GO" id="GO:0000814">
    <property type="term" value="C:ESCRT II complex"/>
    <property type="evidence" value="ECO:0007669"/>
    <property type="project" value="InterPro"/>
</dbReference>
<evidence type="ECO:0000313" key="5">
    <source>
        <dbReference type="EMBL" id="RXM34766.1"/>
    </source>
</evidence>
<dbReference type="PANTHER" id="PTHR12806">
    <property type="entry name" value="EAP30 SUBUNIT OF ELL COMPLEX"/>
    <property type="match status" value="1"/>
</dbReference>
<evidence type="ECO:0000313" key="6">
    <source>
        <dbReference type="Proteomes" id="UP000289886"/>
    </source>
</evidence>
<accession>A0A444UHV2</accession>
<protein>
    <recommendedName>
        <fullName evidence="2">Vacuolar-sorting protein SNF8</fullName>
    </recommendedName>
    <alternativeName>
        <fullName evidence="3">ESCRT-II complex subunit VPS22</fullName>
    </alternativeName>
</protein>
<dbReference type="Proteomes" id="UP000289886">
    <property type="component" value="Unassembled WGS sequence"/>
</dbReference>
<dbReference type="Gene3D" id="1.10.10.10">
    <property type="entry name" value="Winged helix-like DNA-binding domain superfamily/Winged helix DNA-binding domain"/>
    <property type="match status" value="1"/>
</dbReference>
<keyword evidence="4" id="KW-0732">Signal</keyword>